<proteinExistence type="predicted"/>
<name>A0ABR6RRY3_9ENTR</name>
<evidence type="ECO:0000313" key="2">
    <source>
        <dbReference type="EMBL" id="MBC1185898.1"/>
    </source>
</evidence>
<keyword evidence="1" id="KW-0812">Transmembrane</keyword>
<dbReference type="EMBL" id="JABBJF010000006">
    <property type="protein sequence ID" value="MBC1185898.1"/>
    <property type="molecule type" value="Genomic_DNA"/>
</dbReference>
<protein>
    <submittedName>
        <fullName evidence="2">Uncharacterized protein</fullName>
    </submittedName>
</protein>
<dbReference type="Proteomes" id="UP000607331">
    <property type="component" value="Unassembled WGS sequence"/>
</dbReference>
<keyword evidence="1" id="KW-0472">Membrane</keyword>
<keyword evidence="1" id="KW-1133">Transmembrane helix</keyword>
<comment type="caution">
    <text evidence="2">The sequence shown here is derived from an EMBL/GenBank/DDBJ whole genome shotgun (WGS) entry which is preliminary data.</text>
</comment>
<reference evidence="2 3" key="1">
    <citation type="submission" date="2020-04" db="EMBL/GenBank/DDBJ databases">
        <title>The draft genome of Kluyvera sichuanensis strain SCKS090646.</title>
        <authorList>
            <person name="Wei L."/>
            <person name="Liu L."/>
            <person name="Feng Y."/>
            <person name="Zong Z."/>
        </authorList>
    </citation>
    <scope>NUCLEOTIDE SEQUENCE [LARGE SCALE GENOMIC DNA]</scope>
    <source>
        <strain evidence="2 3">090646</strain>
    </source>
</reference>
<evidence type="ECO:0000313" key="3">
    <source>
        <dbReference type="Proteomes" id="UP000607331"/>
    </source>
</evidence>
<feature type="transmembrane region" description="Helical" evidence="1">
    <location>
        <begin position="79"/>
        <end position="100"/>
    </location>
</feature>
<sequence>MNKIGRPLPSPAFVAEFAPHIRLIPTDGLWEWVQEHIIADGAHLHNPDHFHLATTHNWVSPFQSSSAGGLDNGTHQHRIYFFAMLFKSNLTALLTIWICFL</sequence>
<dbReference type="RefSeq" id="WP_185667617.1">
    <property type="nucleotide sequence ID" value="NZ_JABBJF010000006.1"/>
</dbReference>
<gene>
    <name evidence="2" type="ORF">HII27_09230</name>
</gene>
<accession>A0ABR6RRY3</accession>
<keyword evidence="3" id="KW-1185">Reference proteome</keyword>
<organism evidence="2 3">
    <name type="scientific">Kluyvera sichuanensis</name>
    <dbReference type="NCBI Taxonomy" id="2725494"/>
    <lineage>
        <taxon>Bacteria</taxon>
        <taxon>Pseudomonadati</taxon>
        <taxon>Pseudomonadota</taxon>
        <taxon>Gammaproteobacteria</taxon>
        <taxon>Enterobacterales</taxon>
        <taxon>Enterobacteriaceae</taxon>
        <taxon>Kluyvera</taxon>
    </lineage>
</organism>
<evidence type="ECO:0000256" key="1">
    <source>
        <dbReference type="SAM" id="Phobius"/>
    </source>
</evidence>